<dbReference type="AlphaFoldDB" id="A0A0G0ZB28"/>
<feature type="coiled-coil region" evidence="1">
    <location>
        <begin position="18"/>
        <end position="108"/>
    </location>
</feature>
<dbReference type="Proteomes" id="UP000034951">
    <property type="component" value="Unassembled WGS sequence"/>
</dbReference>
<gene>
    <name evidence="2" type="ORF">UV10_C0011G0006</name>
</gene>
<organism evidence="2 3">
    <name type="scientific">Candidatus Azambacteria bacterium GW2011_GWA1_42_19</name>
    <dbReference type="NCBI Taxonomy" id="1618609"/>
    <lineage>
        <taxon>Bacteria</taxon>
        <taxon>Candidatus Azamiibacteriota</taxon>
    </lineage>
</organism>
<proteinExistence type="predicted"/>
<dbReference type="InterPro" id="IPR023346">
    <property type="entry name" value="Lysozyme-like_dom_sf"/>
</dbReference>
<dbReference type="EMBL" id="LCDE01000011">
    <property type="protein sequence ID" value="KKS45920.1"/>
    <property type="molecule type" value="Genomic_DNA"/>
</dbReference>
<feature type="coiled-coil region" evidence="1">
    <location>
        <begin position="137"/>
        <end position="182"/>
    </location>
</feature>
<name>A0A0G0ZB28_9BACT</name>
<protein>
    <submittedName>
        <fullName evidence="2">Peptidase M23</fullName>
    </submittedName>
</protein>
<evidence type="ECO:0000313" key="3">
    <source>
        <dbReference type="Proteomes" id="UP000034951"/>
    </source>
</evidence>
<evidence type="ECO:0000256" key="1">
    <source>
        <dbReference type="SAM" id="Coils"/>
    </source>
</evidence>
<evidence type="ECO:0000313" key="2">
    <source>
        <dbReference type="EMBL" id="KKS45920.1"/>
    </source>
</evidence>
<sequence length="415" mass="46698">MKKIIFLLILFLPVLVFADERDDKIRQLEASIEQYNQQIQKKQSEAQNLANQISIFELQIKQSQAEIDATNLTIKQLASAIGGKEAGIAQKEKEIKEQNILLAQYLRQVAYSDGSSLLGFLLKNDKFSDFFNDFNSLNNVQSKIQETLETIKELKEKLIKEKEDLEDDKAEQEQLKRIQNKQKAVLQGAKKDKQKLLEETKGQEKIYQQLIAKTRADIEVIKNQPYNLAMGFKMTFEEALSRALPASQRTSVRSAFLMAILKIESDWGGNVGKGTWQTDMHPRDFNAFKKITGALGLNPDSTPVSKKPYYGWGGAMGPAQFLPTTWLLYEAAIANLTGHRPPSPWNIEDAFTASGIMLAESGADKQTYAAESKAAKIYIAGGRWNRSLTARIYANNVMAEAARIQKNIDILNQSK</sequence>
<reference evidence="2 3" key="1">
    <citation type="journal article" date="2015" name="Nature">
        <title>rRNA introns, odd ribosomes, and small enigmatic genomes across a large radiation of phyla.</title>
        <authorList>
            <person name="Brown C.T."/>
            <person name="Hug L.A."/>
            <person name="Thomas B.C."/>
            <person name="Sharon I."/>
            <person name="Castelle C.J."/>
            <person name="Singh A."/>
            <person name="Wilkins M.J."/>
            <person name="Williams K.H."/>
            <person name="Banfield J.F."/>
        </authorList>
    </citation>
    <scope>NUCLEOTIDE SEQUENCE [LARGE SCALE GENOMIC DNA]</scope>
</reference>
<keyword evidence="1" id="KW-0175">Coiled coil</keyword>
<dbReference type="SUPFAM" id="SSF53955">
    <property type="entry name" value="Lysozyme-like"/>
    <property type="match status" value="1"/>
</dbReference>
<comment type="caution">
    <text evidence="2">The sequence shown here is derived from an EMBL/GenBank/DDBJ whole genome shotgun (WGS) entry which is preliminary data.</text>
</comment>
<accession>A0A0G0ZB28</accession>
<dbReference type="Gene3D" id="6.10.250.3150">
    <property type="match status" value="1"/>
</dbReference>